<evidence type="ECO:0008006" key="3">
    <source>
        <dbReference type="Google" id="ProtNLM"/>
    </source>
</evidence>
<reference evidence="1 2" key="1">
    <citation type="submission" date="2023-07" db="EMBL/GenBank/DDBJ databases">
        <title>Sorghum-associated microbial communities from plants grown in Nebraska, USA.</title>
        <authorList>
            <person name="Schachtman D."/>
        </authorList>
    </citation>
    <scope>NUCLEOTIDE SEQUENCE [LARGE SCALE GENOMIC DNA]</scope>
    <source>
        <strain evidence="1 2">2980</strain>
    </source>
</reference>
<dbReference type="Pfam" id="PF13376">
    <property type="entry name" value="OmdA"/>
    <property type="match status" value="1"/>
</dbReference>
<sequence>MTELHVRTVLEPMGPAGAIVLSDDQVAALGSVKNPPVVVRIGERSARLRVARMGGRNCIGFSKAVRTELGVELGDEVDAVISLDSAERTVDLPAPLAEALDADPALRGAFDALSYTRRKELARSIAEAKQEATRDRRLAAALVELRP</sequence>
<accession>A0ABU1SD34</accession>
<protein>
    <recommendedName>
        <fullName evidence="3">DUF1905 domain-containing protein</fullName>
    </recommendedName>
</protein>
<gene>
    <name evidence="1" type="ORF">J2Y69_001412</name>
</gene>
<dbReference type="EMBL" id="JAVDUM010000005">
    <property type="protein sequence ID" value="MDR6866813.1"/>
    <property type="molecule type" value="Genomic_DNA"/>
</dbReference>
<organism evidence="1 2">
    <name type="scientific">Microbacterium resistens</name>
    <dbReference type="NCBI Taxonomy" id="156977"/>
    <lineage>
        <taxon>Bacteria</taxon>
        <taxon>Bacillati</taxon>
        <taxon>Actinomycetota</taxon>
        <taxon>Actinomycetes</taxon>
        <taxon>Micrococcales</taxon>
        <taxon>Microbacteriaceae</taxon>
        <taxon>Microbacterium</taxon>
    </lineage>
</organism>
<evidence type="ECO:0000313" key="1">
    <source>
        <dbReference type="EMBL" id="MDR6866813.1"/>
    </source>
</evidence>
<dbReference type="Pfam" id="PF08922">
    <property type="entry name" value="DUF1905"/>
    <property type="match status" value="1"/>
</dbReference>
<dbReference type="InterPro" id="IPR037079">
    <property type="entry name" value="AF2212/PG0164-like_sf"/>
</dbReference>
<dbReference type="InterPro" id="IPR015018">
    <property type="entry name" value="DUF1905"/>
</dbReference>
<evidence type="ECO:0000313" key="2">
    <source>
        <dbReference type="Proteomes" id="UP001259347"/>
    </source>
</evidence>
<dbReference type="Proteomes" id="UP001259347">
    <property type="component" value="Unassembled WGS sequence"/>
</dbReference>
<name>A0ABU1SD34_9MICO</name>
<comment type="caution">
    <text evidence="1">The sequence shown here is derived from an EMBL/GenBank/DDBJ whole genome shotgun (WGS) entry which is preliminary data.</text>
</comment>
<keyword evidence="2" id="KW-1185">Reference proteome</keyword>
<dbReference type="Gene3D" id="2.40.30.100">
    <property type="entry name" value="AF2212/PG0164-like"/>
    <property type="match status" value="1"/>
</dbReference>
<proteinExistence type="predicted"/>
<dbReference type="RefSeq" id="WP_310018965.1">
    <property type="nucleotide sequence ID" value="NZ_JAVDUM010000005.1"/>
</dbReference>
<dbReference type="SUPFAM" id="SSF141694">
    <property type="entry name" value="AF2212/PG0164-like"/>
    <property type="match status" value="1"/>
</dbReference>